<organism evidence="2 3">
    <name type="scientific">Parascaris equorum</name>
    <name type="common">Equine roundworm</name>
    <dbReference type="NCBI Taxonomy" id="6256"/>
    <lineage>
        <taxon>Eukaryota</taxon>
        <taxon>Metazoa</taxon>
        <taxon>Ecdysozoa</taxon>
        <taxon>Nematoda</taxon>
        <taxon>Chromadorea</taxon>
        <taxon>Rhabditida</taxon>
        <taxon>Spirurina</taxon>
        <taxon>Ascaridomorpha</taxon>
        <taxon>Ascaridoidea</taxon>
        <taxon>Ascarididae</taxon>
        <taxon>Parascaris</taxon>
    </lineage>
</organism>
<dbReference type="InterPro" id="IPR007110">
    <property type="entry name" value="Ig-like_dom"/>
</dbReference>
<dbReference type="Proteomes" id="UP000887564">
    <property type="component" value="Unplaced"/>
</dbReference>
<sequence length="171" mass="18379">MGWLQTVALRNVAVNTNWTGTTIMCQAALNGGTIDSAPAVIDVRYLKQPHVVDASGQGPVLIANQGYRFYVECIRGGDGLCQQSARRKTLRCAVQSHPPATVFRWLKNGVITSGNGADITIGTEMIGQSIQCSANNGLFSDNDMPTSQAVQIDPYCKLIELTPKLLITNPS</sequence>
<keyword evidence="2" id="KW-1185">Reference proteome</keyword>
<evidence type="ECO:0000313" key="3">
    <source>
        <dbReference type="WBParaSite" id="PEQ_0001320601-mRNA-1"/>
    </source>
</evidence>
<proteinExistence type="predicted"/>
<protein>
    <submittedName>
        <fullName evidence="3">Ig-like domain-containing protein</fullName>
    </submittedName>
</protein>
<reference evidence="3" key="1">
    <citation type="submission" date="2022-11" db="UniProtKB">
        <authorList>
            <consortium name="WormBaseParasite"/>
        </authorList>
    </citation>
    <scope>IDENTIFICATION</scope>
</reference>
<evidence type="ECO:0000259" key="1">
    <source>
        <dbReference type="PROSITE" id="PS50835"/>
    </source>
</evidence>
<accession>A0A914SGU2</accession>
<feature type="domain" description="Ig-like" evidence="1">
    <location>
        <begin position="49"/>
        <end position="151"/>
    </location>
</feature>
<dbReference type="AlphaFoldDB" id="A0A914SGU2"/>
<dbReference type="PROSITE" id="PS50835">
    <property type="entry name" value="IG_LIKE"/>
    <property type="match status" value="1"/>
</dbReference>
<evidence type="ECO:0000313" key="2">
    <source>
        <dbReference type="Proteomes" id="UP000887564"/>
    </source>
</evidence>
<name>A0A914SGU2_PAREQ</name>
<dbReference type="WBParaSite" id="PEQ_0001320601-mRNA-1">
    <property type="protein sequence ID" value="PEQ_0001320601-mRNA-1"/>
    <property type="gene ID" value="PEQ_0001320601"/>
</dbReference>